<dbReference type="InterPro" id="IPR037026">
    <property type="entry name" value="Vgr_OB-fold_dom_sf"/>
</dbReference>
<dbReference type="OrthoDB" id="4931325at2"/>
<evidence type="ECO:0000313" key="4">
    <source>
        <dbReference type="Proteomes" id="UP001283366"/>
    </source>
</evidence>
<dbReference type="EMBL" id="FXXI01000003">
    <property type="protein sequence ID" value="SMS01018.1"/>
    <property type="molecule type" value="Genomic_DNA"/>
</dbReference>
<protein>
    <submittedName>
        <fullName evidence="1">Phage baseplate assembly protein V</fullName>
    </submittedName>
    <submittedName>
        <fullName evidence="2">Phage-related baseplate assembly protein</fullName>
    </submittedName>
</protein>
<dbReference type="AlphaFoldDB" id="A0A1Y6ITQ8"/>
<dbReference type="InterPro" id="IPR013046">
    <property type="entry name" value="GpV/Gp45"/>
</dbReference>
<proteinExistence type="predicted"/>
<name>A0A1Y6ITQ8_9VIBR</name>
<reference evidence="1 4" key="2">
    <citation type="submission" date="2023-11" db="EMBL/GenBank/DDBJ databases">
        <title>Plant-associative lifestyle of Vibrio porteresiae and its evolutionary dynamics.</title>
        <authorList>
            <person name="Rameshkumar N."/>
            <person name="Kirti K."/>
        </authorList>
    </citation>
    <scope>NUCLEOTIDE SEQUENCE [LARGE SCALE GENOMIC DNA]</scope>
    <source>
        <strain evidence="1 4">MSSRF38</strain>
    </source>
</reference>
<sequence>MSEFTQAQLVRLISDMIQVGVIIEVQAKPLRYKVRFTPDLYTDWIPANVGHAGQVKDWQPLQEGEQVMVLKQFNTQSGVIIASLNQTSFDQPKEDLNRFYREFPDGTWLEYDMESHLLSGKITGKVNLEVDQQFRVQAPKIVLVGDIEHDGSQKSTGDIADGVRSMAADRSIYNTHTHTHGVPMTTSTTQRQ</sequence>
<accession>A0A1Y6ITQ8</accession>
<dbReference type="NCBIfam" id="TIGR01644">
    <property type="entry name" value="phage_P2_V"/>
    <property type="match status" value="1"/>
</dbReference>
<dbReference type="RefSeq" id="WP_087481057.1">
    <property type="nucleotide sequence ID" value="NZ_AP024884.1"/>
</dbReference>
<dbReference type="Proteomes" id="UP001283366">
    <property type="component" value="Unassembled WGS sequence"/>
</dbReference>
<dbReference type="EMBL" id="JAWRCO010000002">
    <property type="protein sequence ID" value="MDW6004727.1"/>
    <property type="molecule type" value="Genomic_DNA"/>
</dbReference>
<evidence type="ECO:0000313" key="3">
    <source>
        <dbReference type="Proteomes" id="UP000196125"/>
    </source>
</evidence>
<reference evidence="2" key="1">
    <citation type="submission" date="2017-05" db="EMBL/GenBank/DDBJ databases">
        <authorList>
            <person name="Song R."/>
            <person name="Chenine A.L."/>
            <person name="Ruprecht R.M."/>
        </authorList>
    </citation>
    <scope>NUCLEOTIDE SEQUENCE [LARGE SCALE GENOMIC DNA]</scope>
    <source>
        <strain evidence="2">CECT 7927</strain>
    </source>
</reference>
<dbReference type="Gene3D" id="2.40.50.230">
    <property type="entry name" value="Gp5 N-terminal domain"/>
    <property type="match status" value="1"/>
</dbReference>
<dbReference type="Gene3D" id="6.20.150.10">
    <property type="match status" value="1"/>
</dbReference>
<gene>
    <name evidence="1" type="ORF">SBX37_17865</name>
    <name evidence="2" type="ORF">VIM7927_02295</name>
</gene>
<keyword evidence="4" id="KW-1185">Reference proteome</keyword>
<evidence type="ECO:0000313" key="2">
    <source>
        <dbReference type="EMBL" id="SMS01018.1"/>
    </source>
</evidence>
<dbReference type="Proteomes" id="UP000196125">
    <property type="component" value="Unassembled WGS sequence"/>
</dbReference>
<evidence type="ECO:0000313" key="1">
    <source>
        <dbReference type="EMBL" id="MDW6004727.1"/>
    </source>
</evidence>
<organism evidence="2 3">
    <name type="scientific">Vibrio mangrovi</name>
    <dbReference type="NCBI Taxonomy" id="474394"/>
    <lineage>
        <taxon>Bacteria</taxon>
        <taxon>Pseudomonadati</taxon>
        <taxon>Pseudomonadota</taxon>
        <taxon>Gammaproteobacteria</taxon>
        <taxon>Vibrionales</taxon>
        <taxon>Vibrionaceae</taxon>
        <taxon>Vibrio</taxon>
    </lineage>
</organism>